<evidence type="ECO:0000313" key="1">
    <source>
        <dbReference type="EMBL" id="CAA0816553.1"/>
    </source>
</evidence>
<organism evidence="1 2">
    <name type="scientific">Striga hermonthica</name>
    <name type="common">Purple witchweed</name>
    <name type="synonym">Buchnera hermonthica</name>
    <dbReference type="NCBI Taxonomy" id="68872"/>
    <lineage>
        <taxon>Eukaryota</taxon>
        <taxon>Viridiplantae</taxon>
        <taxon>Streptophyta</taxon>
        <taxon>Embryophyta</taxon>
        <taxon>Tracheophyta</taxon>
        <taxon>Spermatophyta</taxon>
        <taxon>Magnoliopsida</taxon>
        <taxon>eudicotyledons</taxon>
        <taxon>Gunneridae</taxon>
        <taxon>Pentapetalae</taxon>
        <taxon>asterids</taxon>
        <taxon>lamiids</taxon>
        <taxon>Lamiales</taxon>
        <taxon>Orobanchaceae</taxon>
        <taxon>Buchnereae</taxon>
        <taxon>Striga</taxon>
    </lineage>
</organism>
<keyword evidence="2" id="KW-1185">Reference proteome</keyword>
<dbReference type="Gene3D" id="3.40.390.10">
    <property type="entry name" value="Collagenase (Catalytic Domain)"/>
    <property type="match status" value="1"/>
</dbReference>
<dbReference type="Proteomes" id="UP001153555">
    <property type="component" value="Unassembled WGS sequence"/>
</dbReference>
<accession>A0A9N7R8U6</accession>
<dbReference type="AlphaFoldDB" id="A0A9N7R8U6"/>
<proteinExistence type="predicted"/>
<name>A0A9N7R8U6_STRHE</name>
<dbReference type="SUPFAM" id="SSF141562">
    <property type="entry name" value="At5g01610-like"/>
    <property type="match status" value="1"/>
</dbReference>
<dbReference type="GO" id="GO:0008237">
    <property type="term" value="F:metallopeptidase activity"/>
    <property type="evidence" value="ECO:0007669"/>
    <property type="project" value="InterPro"/>
</dbReference>
<sequence>MAPKKSHEDQRVGAEIVHGAEECHNHSLKLLDELGFPSGILPPKELEEFGLVHADLTKPIISCDFKGPELTNFGTTLFKLMFEMPKWDTDVLYYGFHKGFAEKFEGSVRRAFDIWKNATFFNFIEDNEDTYSDISMYYSGIDGPSGTIAQVQAPRNGRIIFDSSER</sequence>
<reference evidence="1" key="1">
    <citation type="submission" date="2019-12" db="EMBL/GenBank/DDBJ databases">
        <authorList>
            <person name="Scholes J."/>
        </authorList>
    </citation>
    <scope>NUCLEOTIDE SEQUENCE</scope>
</reference>
<dbReference type="SUPFAM" id="SSF55486">
    <property type="entry name" value="Metalloproteases ('zincins'), catalytic domain"/>
    <property type="match status" value="1"/>
</dbReference>
<gene>
    <name evidence="1" type="ORF">SHERM_16419</name>
</gene>
<evidence type="ECO:0000313" key="2">
    <source>
        <dbReference type="Proteomes" id="UP001153555"/>
    </source>
</evidence>
<dbReference type="InterPro" id="IPR024079">
    <property type="entry name" value="MetalloPept_cat_dom_sf"/>
</dbReference>
<dbReference type="EMBL" id="CACSLK010014277">
    <property type="protein sequence ID" value="CAA0816553.1"/>
    <property type="molecule type" value="Genomic_DNA"/>
</dbReference>
<dbReference type="InterPro" id="IPR036758">
    <property type="entry name" value="At5g01610-like"/>
</dbReference>
<comment type="caution">
    <text evidence="1">The sequence shown here is derived from an EMBL/GenBank/DDBJ whole genome shotgun (WGS) entry which is preliminary data.</text>
</comment>
<protein>
    <submittedName>
        <fullName evidence="1">Uncharacterized protein</fullName>
    </submittedName>
</protein>